<dbReference type="InterPro" id="IPR001039">
    <property type="entry name" value="MHC_I_a_a1/a2"/>
</dbReference>
<dbReference type="GO" id="GO:0042612">
    <property type="term" value="C:MHC class I protein complex"/>
    <property type="evidence" value="ECO:0007669"/>
    <property type="project" value="UniProtKB-KW"/>
</dbReference>
<dbReference type="Pfam" id="PF07654">
    <property type="entry name" value="C1-set"/>
    <property type="match status" value="1"/>
</dbReference>
<dbReference type="RefSeq" id="XP_054831669.1">
    <property type="nucleotide sequence ID" value="XM_054975694.1"/>
</dbReference>
<dbReference type="Proteomes" id="UP001190640">
    <property type="component" value="Chromosome 4"/>
</dbReference>
<dbReference type="RefSeq" id="XP_054831670.1">
    <property type="nucleotide sequence ID" value="XM_054975695.1"/>
</dbReference>
<evidence type="ECO:0000256" key="6">
    <source>
        <dbReference type="ARBA" id="ARBA00022989"/>
    </source>
</evidence>
<dbReference type="InterPro" id="IPR011161">
    <property type="entry name" value="MHC_I-like_Ag-recog"/>
</dbReference>
<evidence type="ECO:0000256" key="2">
    <source>
        <dbReference type="ARBA" id="ARBA00022451"/>
    </source>
</evidence>
<evidence type="ECO:0000259" key="12">
    <source>
        <dbReference type="PROSITE" id="PS50835"/>
    </source>
</evidence>
<evidence type="ECO:0000256" key="5">
    <source>
        <dbReference type="ARBA" id="ARBA00022859"/>
    </source>
</evidence>
<dbReference type="FunFam" id="2.60.40.10:FF:000204">
    <property type="entry name" value="Major histocompatibility complex, class I-related protein"/>
    <property type="match status" value="1"/>
</dbReference>
<keyword evidence="5" id="KW-0391">Immunity</keyword>
<dbReference type="AlphaFoldDB" id="A0AA97J500"/>
<keyword evidence="8" id="KW-1015">Disulfide bond</keyword>
<dbReference type="InterPro" id="IPR037055">
    <property type="entry name" value="MHC_I-like_Ag-recog_sf"/>
</dbReference>
<reference evidence="14 15" key="1">
    <citation type="submission" date="2025-04" db="UniProtKB">
        <authorList>
            <consortium name="RefSeq"/>
        </authorList>
    </citation>
    <scope>IDENTIFICATION</scope>
    <source>
        <tissue evidence="14 15">Blood</tissue>
    </source>
</reference>
<keyword evidence="4" id="KW-0732">Signal</keyword>
<dbReference type="GO" id="GO:0005615">
    <property type="term" value="C:extracellular space"/>
    <property type="evidence" value="ECO:0007669"/>
    <property type="project" value="TreeGrafter"/>
</dbReference>
<keyword evidence="7 11" id="KW-0472">Membrane</keyword>
<accession>A0AA97J500</accession>
<dbReference type="SUPFAM" id="SSF54452">
    <property type="entry name" value="MHC antigen-recognition domain"/>
    <property type="match status" value="1"/>
</dbReference>
<dbReference type="InterPro" id="IPR003006">
    <property type="entry name" value="Ig/MHC_CS"/>
</dbReference>
<dbReference type="InterPro" id="IPR007110">
    <property type="entry name" value="Ig-like_dom"/>
</dbReference>
<feature type="transmembrane region" description="Helical" evidence="11">
    <location>
        <begin position="351"/>
        <end position="373"/>
    </location>
</feature>
<name>A0AA97J500_EUBMA</name>
<dbReference type="PANTHER" id="PTHR16675:SF242">
    <property type="entry name" value="MAJOR HISTOCOMPATIBILITY COMPLEX CLASS I-RELATED GENE PROTEIN"/>
    <property type="match status" value="1"/>
</dbReference>
<keyword evidence="3 11" id="KW-0812">Transmembrane</keyword>
<sequence length="394" mass="45324">MKWLVHVSHPFWSQFPDPATEFALLLSRFFAGSQHSAATSRCKMGHLWGCPLLMVVAAFLLGVSSDSSSHSLLYFYTTTWEPDQDQFHFIAVGYVDDQLVGHYDSTTRKAVPRVPWIRKVEKDDPRFWDWNTRNALDDERNMKKDLVNLRNLYNRSGGLHTWQYMYGCGLNKDAHREGYEQFAYNGQDYINFDKETLTWTAAVVPAQVTKREWDADVSHSRFLKTYMEEECVEWLQKFLDYGKESLLRREPPTVRVTLKASYSGFEILVCRAHGFHPKEIDATWRKDGEVWEQETFRGGVVPNSDGTYHTWLSVKIDPKDRFRYQCHVEHDGLPEPLDATWEAPASSKTGLIAGVLMGVVASVLLVASIICLLRKRRSSYQAARKAPPISDQEA</sequence>
<dbReference type="Gene3D" id="2.60.40.10">
    <property type="entry name" value="Immunoglobulins"/>
    <property type="match status" value="1"/>
</dbReference>
<dbReference type="FunFam" id="3.30.500.10:FF:000001">
    <property type="entry name" value="H-2 class I histocompatibility antigen, alpha chain"/>
    <property type="match status" value="1"/>
</dbReference>
<proteinExistence type="inferred from homology"/>
<keyword evidence="6 11" id="KW-1133">Transmembrane helix</keyword>
<comment type="similarity">
    <text evidence="10">Belongs to the MHC class I family.</text>
</comment>
<evidence type="ECO:0000313" key="13">
    <source>
        <dbReference type="Proteomes" id="UP001190640"/>
    </source>
</evidence>
<dbReference type="SUPFAM" id="SSF48726">
    <property type="entry name" value="Immunoglobulin"/>
    <property type="match status" value="1"/>
</dbReference>
<evidence type="ECO:0000256" key="4">
    <source>
        <dbReference type="ARBA" id="ARBA00022729"/>
    </source>
</evidence>
<dbReference type="Pfam" id="PF00129">
    <property type="entry name" value="MHC_I"/>
    <property type="match status" value="1"/>
</dbReference>
<gene>
    <name evidence="14 15" type="primary">LOC129327207</name>
</gene>
<dbReference type="PRINTS" id="PR01638">
    <property type="entry name" value="MHCCLASSI"/>
</dbReference>
<dbReference type="PROSITE" id="PS50835">
    <property type="entry name" value="IG_LIKE"/>
    <property type="match status" value="1"/>
</dbReference>
<dbReference type="SMART" id="SM00407">
    <property type="entry name" value="IGc1"/>
    <property type="match status" value="1"/>
</dbReference>
<keyword evidence="2" id="KW-0490">MHC I</keyword>
<evidence type="ECO:0000313" key="14">
    <source>
        <dbReference type="RefSeq" id="XP_054831669.1"/>
    </source>
</evidence>
<comment type="subcellular location">
    <subcellularLocation>
        <location evidence="1">Membrane</location>
        <topology evidence="1">Single-pass type I membrane protein</topology>
    </subcellularLocation>
</comment>
<evidence type="ECO:0000256" key="7">
    <source>
        <dbReference type="ARBA" id="ARBA00023136"/>
    </source>
</evidence>
<evidence type="ECO:0000256" key="8">
    <source>
        <dbReference type="ARBA" id="ARBA00023157"/>
    </source>
</evidence>
<dbReference type="GO" id="GO:0006955">
    <property type="term" value="P:immune response"/>
    <property type="evidence" value="ECO:0007669"/>
    <property type="project" value="TreeGrafter"/>
</dbReference>
<evidence type="ECO:0000256" key="11">
    <source>
        <dbReference type="SAM" id="Phobius"/>
    </source>
</evidence>
<dbReference type="InterPro" id="IPR036179">
    <property type="entry name" value="Ig-like_dom_sf"/>
</dbReference>
<dbReference type="GO" id="GO:0009897">
    <property type="term" value="C:external side of plasma membrane"/>
    <property type="evidence" value="ECO:0007669"/>
    <property type="project" value="TreeGrafter"/>
</dbReference>
<dbReference type="KEGG" id="emc:129327207"/>
<evidence type="ECO:0000256" key="9">
    <source>
        <dbReference type="ARBA" id="ARBA00023180"/>
    </source>
</evidence>
<dbReference type="GeneID" id="129327207"/>
<dbReference type="PROSITE" id="PS00290">
    <property type="entry name" value="IG_MHC"/>
    <property type="match status" value="1"/>
</dbReference>
<organism evidence="13 15">
    <name type="scientific">Eublepharis macularius</name>
    <name type="common">Leopard gecko</name>
    <name type="synonym">Cyrtodactylus macularius</name>
    <dbReference type="NCBI Taxonomy" id="481883"/>
    <lineage>
        <taxon>Eukaryota</taxon>
        <taxon>Metazoa</taxon>
        <taxon>Chordata</taxon>
        <taxon>Craniata</taxon>
        <taxon>Vertebrata</taxon>
        <taxon>Euteleostomi</taxon>
        <taxon>Lepidosauria</taxon>
        <taxon>Squamata</taxon>
        <taxon>Bifurcata</taxon>
        <taxon>Gekkota</taxon>
        <taxon>Eublepharidae</taxon>
        <taxon>Eublepharinae</taxon>
        <taxon>Eublepharis</taxon>
    </lineage>
</organism>
<evidence type="ECO:0000256" key="1">
    <source>
        <dbReference type="ARBA" id="ARBA00004479"/>
    </source>
</evidence>
<dbReference type="GO" id="GO:0002474">
    <property type="term" value="P:antigen processing and presentation of peptide antigen via MHC class I"/>
    <property type="evidence" value="ECO:0007669"/>
    <property type="project" value="UniProtKB-KW"/>
</dbReference>
<dbReference type="CDD" id="cd07698">
    <property type="entry name" value="IgC1_MHC_I_alpha3"/>
    <property type="match status" value="1"/>
</dbReference>
<keyword evidence="9" id="KW-0325">Glycoprotein</keyword>
<dbReference type="PANTHER" id="PTHR16675">
    <property type="entry name" value="MHC CLASS I-RELATED"/>
    <property type="match status" value="1"/>
</dbReference>
<protein>
    <submittedName>
        <fullName evidence="14 15">Major histocompatibility complex class I-related gene protein-like isoform X1</fullName>
    </submittedName>
</protein>
<dbReference type="InterPro" id="IPR013783">
    <property type="entry name" value="Ig-like_fold"/>
</dbReference>
<keyword evidence="13" id="KW-1185">Reference proteome</keyword>
<evidence type="ECO:0000313" key="15">
    <source>
        <dbReference type="RefSeq" id="XP_054831670.1"/>
    </source>
</evidence>
<dbReference type="InterPro" id="IPR003597">
    <property type="entry name" value="Ig_C1-set"/>
</dbReference>
<dbReference type="InterPro" id="IPR050208">
    <property type="entry name" value="MHC_class-I_related"/>
</dbReference>
<feature type="domain" description="Ig-like" evidence="12">
    <location>
        <begin position="252"/>
        <end position="340"/>
    </location>
</feature>
<evidence type="ECO:0000256" key="3">
    <source>
        <dbReference type="ARBA" id="ARBA00022692"/>
    </source>
</evidence>
<dbReference type="InterPro" id="IPR011162">
    <property type="entry name" value="MHC_I/II-like_Ag-recog"/>
</dbReference>
<dbReference type="Gene3D" id="3.30.500.10">
    <property type="entry name" value="MHC class I-like antigen recognition-like"/>
    <property type="match status" value="1"/>
</dbReference>
<evidence type="ECO:0000256" key="10">
    <source>
        <dbReference type="RuleBase" id="RU004439"/>
    </source>
</evidence>